<accession>A0AAE0ZLQ6</accession>
<dbReference type="EMBL" id="JAWDGP010003725">
    <property type="protein sequence ID" value="KAK3771535.1"/>
    <property type="molecule type" value="Genomic_DNA"/>
</dbReference>
<reference evidence="1" key="1">
    <citation type="journal article" date="2023" name="G3 (Bethesda)">
        <title>A reference genome for the long-term kleptoplast-retaining sea slug Elysia crispata morphotype clarki.</title>
        <authorList>
            <person name="Eastman K.E."/>
            <person name="Pendleton A.L."/>
            <person name="Shaikh M.A."/>
            <person name="Suttiyut T."/>
            <person name="Ogas R."/>
            <person name="Tomko P."/>
            <person name="Gavelis G."/>
            <person name="Widhalm J.R."/>
            <person name="Wisecaver J.H."/>
        </authorList>
    </citation>
    <scope>NUCLEOTIDE SEQUENCE</scope>
    <source>
        <strain evidence="1">ECLA1</strain>
    </source>
</reference>
<evidence type="ECO:0000313" key="1">
    <source>
        <dbReference type="EMBL" id="KAK3771535.1"/>
    </source>
</evidence>
<organism evidence="1 2">
    <name type="scientific">Elysia crispata</name>
    <name type="common">lettuce slug</name>
    <dbReference type="NCBI Taxonomy" id="231223"/>
    <lineage>
        <taxon>Eukaryota</taxon>
        <taxon>Metazoa</taxon>
        <taxon>Spiralia</taxon>
        <taxon>Lophotrochozoa</taxon>
        <taxon>Mollusca</taxon>
        <taxon>Gastropoda</taxon>
        <taxon>Heterobranchia</taxon>
        <taxon>Euthyneura</taxon>
        <taxon>Panpulmonata</taxon>
        <taxon>Sacoglossa</taxon>
        <taxon>Placobranchoidea</taxon>
        <taxon>Plakobranchidae</taxon>
        <taxon>Elysia</taxon>
    </lineage>
</organism>
<comment type="caution">
    <text evidence="1">The sequence shown here is derived from an EMBL/GenBank/DDBJ whole genome shotgun (WGS) entry which is preliminary data.</text>
</comment>
<proteinExistence type="predicted"/>
<sequence length="135" mass="14921">MNCLFLSASGGCWNSLKMMSSIRGSQWVQVVGVLWRYPTVSLGEPQPALRNSQSLRQTADVVGDLTPPPDKDLPNKALDRLVTMALAITKPWIVQSRWPLSEQSPGSSSHDGSCYTKTLDRPVTLALIRTKLWIV</sequence>
<protein>
    <submittedName>
        <fullName evidence="1">Uncharacterized protein</fullName>
    </submittedName>
</protein>
<keyword evidence="2" id="KW-1185">Reference proteome</keyword>
<name>A0AAE0ZLQ6_9GAST</name>
<gene>
    <name evidence="1" type="ORF">RRG08_014895</name>
</gene>
<dbReference type="AlphaFoldDB" id="A0AAE0ZLQ6"/>
<dbReference type="Proteomes" id="UP001283361">
    <property type="component" value="Unassembled WGS sequence"/>
</dbReference>
<evidence type="ECO:0000313" key="2">
    <source>
        <dbReference type="Proteomes" id="UP001283361"/>
    </source>
</evidence>